<reference evidence="1 2" key="1">
    <citation type="submission" date="2020-04" db="EMBL/GenBank/DDBJ databases">
        <title>Molecular characterization of pseudomonads from Agaricus bisporus reveal novel blotch 2 pathogens in Western Europe.</title>
        <authorList>
            <person name="Taparia T."/>
            <person name="Krijger M."/>
            <person name="Haynes E."/>
            <person name="Elpinstone J.G."/>
            <person name="Noble R."/>
            <person name="Van Der Wolf J."/>
        </authorList>
    </citation>
    <scope>NUCLEOTIDE SEQUENCE [LARGE SCALE GENOMIC DNA]</scope>
    <source>
        <strain evidence="1 2">IPO3737</strain>
    </source>
</reference>
<gene>
    <name evidence="1" type="ORF">HX876_34865</name>
</gene>
<evidence type="ECO:0008006" key="3">
    <source>
        <dbReference type="Google" id="ProtNLM"/>
    </source>
</evidence>
<name>A0A7Y7YJZ2_9PSED</name>
<proteinExistence type="predicted"/>
<comment type="caution">
    <text evidence="1">The sequence shown here is derived from an EMBL/GenBank/DDBJ whole genome shotgun (WGS) entry which is preliminary data.</text>
</comment>
<protein>
    <recommendedName>
        <fullName evidence="3">Polyhydroxyalkanoic acid system protein</fullName>
    </recommendedName>
</protein>
<sequence length="91" mass="9900">MAENVVRINLGDEFDESLRAALRTVLAALGATNVDYSWGVGGSQELEVMTVCLNGHVLMVESETYIGLTVEGPEMVVRGLAEKVKQYLGRE</sequence>
<evidence type="ECO:0000313" key="2">
    <source>
        <dbReference type="Proteomes" id="UP000520592"/>
    </source>
</evidence>
<dbReference type="EMBL" id="JACAQD010000105">
    <property type="protein sequence ID" value="NWC37525.1"/>
    <property type="molecule type" value="Genomic_DNA"/>
</dbReference>
<dbReference type="RefSeq" id="WP_177063808.1">
    <property type="nucleotide sequence ID" value="NZ_JACAPS010000089.1"/>
</dbReference>
<dbReference type="Proteomes" id="UP000520592">
    <property type="component" value="Unassembled WGS sequence"/>
</dbReference>
<accession>A0A7Y7YJZ2</accession>
<dbReference type="AlphaFoldDB" id="A0A7Y7YJZ2"/>
<evidence type="ECO:0000313" key="1">
    <source>
        <dbReference type="EMBL" id="NWC37525.1"/>
    </source>
</evidence>
<organism evidence="1 2">
    <name type="scientific">Pseudomonas gingeri</name>
    <dbReference type="NCBI Taxonomy" id="117681"/>
    <lineage>
        <taxon>Bacteria</taxon>
        <taxon>Pseudomonadati</taxon>
        <taxon>Pseudomonadota</taxon>
        <taxon>Gammaproteobacteria</taxon>
        <taxon>Pseudomonadales</taxon>
        <taxon>Pseudomonadaceae</taxon>
        <taxon>Pseudomonas</taxon>
    </lineage>
</organism>